<dbReference type="Proteomes" id="UP001057134">
    <property type="component" value="Chromosome"/>
</dbReference>
<accession>A0ABY4RTL0</accession>
<gene>
    <name evidence="2" type="ORF">SK3146_04834</name>
</gene>
<feature type="transmembrane region" description="Helical" evidence="1">
    <location>
        <begin position="103"/>
        <end position="120"/>
    </location>
</feature>
<reference evidence="2" key="1">
    <citation type="submission" date="2018-02" db="EMBL/GenBank/DDBJ databases">
        <authorList>
            <person name="Kim S.-K."/>
            <person name="Jung H.-I."/>
            <person name="Lee S.-W."/>
        </authorList>
    </citation>
    <scope>NUCLEOTIDE SEQUENCE</scope>
    <source>
        <strain evidence="2">SK3146</strain>
    </source>
</reference>
<sequence>MSKRKLLVFIFTIIIILLNLLAFFRWDYTNIKDEMRYKTDLWTNKVWVEFYPPLADASSPMEFPVTNAPKFDSYDQLETYVKKIAISGLLVSNWVERMNLTNLYYGCNLFSILILIILIIRRKKIL</sequence>
<keyword evidence="1" id="KW-1133">Transmembrane helix</keyword>
<organism evidence="2 3">
    <name type="scientific">Paenibacillus konkukensis</name>
    <dbReference type="NCBI Taxonomy" id="2020716"/>
    <lineage>
        <taxon>Bacteria</taxon>
        <taxon>Bacillati</taxon>
        <taxon>Bacillota</taxon>
        <taxon>Bacilli</taxon>
        <taxon>Bacillales</taxon>
        <taxon>Paenibacillaceae</taxon>
        <taxon>Paenibacillus</taxon>
    </lineage>
</organism>
<evidence type="ECO:0000313" key="2">
    <source>
        <dbReference type="EMBL" id="UQZ85545.1"/>
    </source>
</evidence>
<dbReference type="EMBL" id="CP027059">
    <property type="protein sequence ID" value="UQZ85545.1"/>
    <property type="molecule type" value="Genomic_DNA"/>
</dbReference>
<name>A0ABY4RTL0_9BACL</name>
<feature type="transmembrane region" description="Helical" evidence="1">
    <location>
        <begin position="7"/>
        <end position="26"/>
    </location>
</feature>
<keyword evidence="3" id="KW-1185">Reference proteome</keyword>
<keyword evidence="1" id="KW-0812">Transmembrane</keyword>
<evidence type="ECO:0000256" key="1">
    <source>
        <dbReference type="SAM" id="Phobius"/>
    </source>
</evidence>
<reference evidence="2" key="2">
    <citation type="journal article" date="2021" name="J Anim Sci Technol">
        <title>Complete genome sequence of Paenibacillus konkukensis sp. nov. SK3146 as a potential probiotic strain.</title>
        <authorList>
            <person name="Jung H.I."/>
            <person name="Park S."/>
            <person name="Niu K.M."/>
            <person name="Lee S.W."/>
            <person name="Kothari D."/>
            <person name="Yi K.J."/>
            <person name="Kim S.K."/>
        </authorList>
    </citation>
    <scope>NUCLEOTIDE SEQUENCE</scope>
    <source>
        <strain evidence="2">SK3146</strain>
    </source>
</reference>
<keyword evidence="1" id="KW-0472">Membrane</keyword>
<evidence type="ECO:0000313" key="3">
    <source>
        <dbReference type="Proteomes" id="UP001057134"/>
    </source>
</evidence>
<protein>
    <submittedName>
        <fullName evidence="2">Uncharacterized protein</fullName>
    </submittedName>
</protein>
<proteinExistence type="predicted"/>